<evidence type="ECO:0000313" key="4">
    <source>
        <dbReference type="Proteomes" id="UP000593564"/>
    </source>
</evidence>
<proteinExistence type="predicted"/>
<name>A0A7J7I637_CAMSI</name>
<dbReference type="GO" id="GO:0046872">
    <property type="term" value="F:metal ion binding"/>
    <property type="evidence" value="ECO:0007669"/>
    <property type="project" value="UniProtKB-KW"/>
</dbReference>
<evidence type="ECO:0000313" key="3">
    <source>
        <dbReference type="EMBL" id="KAF5960021.1"/>
    </source>
</evidence>
<dbReference type="InterPro" id="IPR051863">
    <property type="entry name" value="HIPP"/>
</dbReference>
<dbReference type="EMBL" id="JACBKZ010000001">
    <property type="protein sequence ID" value="KAF5960021.1"/>
    <property type="molecule type" value="Genomic_DNA"/>
</dbReference>
<dbReference type="PANTHER" id="PTHR45811">
    <property type="entry name" value="COPPER TRANSPORT PROTEIN FAMILY-RELATED"/>
    <property type="match status" value="1"/>
</dbReference>
<dbReference type="PANTHER" id="PTHR45811:SF49">
    <property type="entry name" value="OS04G0667600 PROTEIN"/>
    <property type="match status" value="1"/>
</dbReference>
<organism evidence="3 4">
    <name type="scientific">Camellia sinensis</name>
    <name type="common">Tea plant</name>
    <name type="synonym">Thea sinensis</name>
    <dbReference type="NCBI Taxonomy" id="4442"/>
    <lineage>
        <taxon>Eukaryota</taxon>
        <taxon>Viridiplantae</taxon>
        <taxon>Streptophyta</taxon>
        <taxon>Embryophyta</taxon>
        <taxon>Tracheophyta</taxon>
        <taxon>Spermatophyta</taxon>
        <taxon>Magnoliopsida</taxon>
        <taxon>eudicotyledons</taxon>
        <taxon>Gunneridae</taxon>
        <taxon>Pentapetalae</taxon>
        <taxon>asterids</taxon>
        <taxon>Ericales</taxon>
        <taxon>Theaceae</taxon>
        <taxon>Camellia</taxon>
    </lineage>
</organism>
<gene>
    <name evidence="3" type="ORF">HYC85_001230</name>
</gene>
<dbReference type="Gene3D" id="3.30.70.100">
    <property type="match status" value="1"/>
</dbReference>
<keyword evidence="1" id="KW-0479">Metal-binding</keyword>
<feature type="compositionally biased region" description="Basic and acidic residues" evidence="2">
    <location>
        <begin position="38"/>
        <end position="64"/>
    </location>
</feature>
<evidence type="ECO:0000256" key="2">
    <source>
        <dbReference type="SAM" id="MobiDB-lite"/>
    </source>
</evidence>
<accession>A0A7J7I637</accession>
<dbReference type="Proteomes" id="UP000593564">
    <property type="component" value="Unassembled WGS sequence"/>
</dbReference>
<feature type="region of interest" description="Disordered" evidence="2">
    <location>
        <begin position="33"/>
        <end position="64"/>
    </location>
</feature>
<comment type="caution">
    <text evidence="3">The sequence shown here is derived from an EMBL/GenBank/DDBJ whole genome shotgun (WGS) entry which is preliminary data.</text>
</comment>
<protein>
    <recommendedName>
        <fullName evidence="5">HMA domain-containing protein</fullName>
    </recommendedName>
</protein>
<evidence type="ECO:0000256" key="1">
    <source>
        <dbReference type="ARBA" id="ARBA00022723"/>
    </source>
</evidence>
<evidence type="ECO:0008006" key="5">
    <source>
        <dbReference type="Google" id="ProtNLM"/>
    </source>
</evidence>
<sequence length="84" mass="9336">MNIKDKKMTVIGDIDPVMVLIKLRKFCHTEMVTIGPAKDPEKKDEPEKDEPNNAVDEKKKDSKDEVAQLALGILSTTSSAKLLL</sequence>
<dbReference type="AlphaFoldDB" id="A0A7J7I637"/>
<reference evidence="4" key="1">
    <citation type="journal article" date="2020" name="Nat. Commun.">
        <title>Genome assembly of wild tea tree DASZ reveals pedigree and selection history of tea varieties.</title>
        <authorList>
            <person name="Zhang W."/>
            <person name="Zhang Y."/>
            <person name="Qiu H."/>
            <person name="Guo Y."/>
            <person name="Wan H."/>
            <person name="Zhang X."/>
            <person name="Scossa F."/>
            <person name="Alseekh S."/>
            <person name="Zhang Q."/>
            <person name="Wang P."/>
            <person name="Xu L."/>
            <person name="Schmidt M.H."/>
            <person name="Jia X."/>
            <person name="Li D."/>
            <person name="Zhu A."/>
            <person name="Guo F."/>
            <person name="Chen W."/>
            <person name="Ni D."/>
            <person name="Usadel B."/>
            <person name="Fernie A.R."/>
            <person name="Wen W."/>
        </authorList>
    </citation>
    <scope>NUCLEOTIDE SEQUENCE [LARGE SCALE GENOMIC DNA]</scope>
    <source>
        <strain evidence="4">cv. G240</strain>
    </source>
</reference>
<keyword evidence="4" id="KW-1185">Reference proteome</keyword>
<reference evidence="3 4" key="2">
    <citation type="submission" date="2020-07" db="EMBL/GenBank/DDBJ databases">
        <title>Genome assembly of wild tea tree DASZ reveals pedigree and selection history of tea varieties.</title>
        <authorList>
            <person name="Zhang W."/>
        </authorList>
    </citation>
    <scope>NUCLEOTIDE SEQUENCE [LARGE SCALE GENOMIC DNA]</scope>
    <source>
        <strain evidence="4">cv. G240</strain>
        <tissue evidence="3">Leaf</tissue>
    </source>
</reference>